<dbReference type="SMART" id="SM01222">
    <property type="entry name" value="FTCD_N"/>
    <property type="match status" value="1"/>
</dbReference>
<dbReference type="Proteomes" id="UP000232323">
    <property type="component" value="Unassembled WGS sequence"/>
</dbReference>
<evidence type="ECO:0000259" key="2">
    <source>
        <dbReference type="SMART" id="SM01222"/>
    </source>
</evidence>
<evidence type="ECO:0000256" key="1">
    <source>
        <dbReference type="SAM" id="MobiDB-lite"/>
    </source>
</evidence>
<accession>A0A250WWQ9</accession>
<dbReference type="GO" id="GO:0005542">
    <property type="term" value="F:folic acid binding"/>
    <property type="evidence" value="ECO:0007669"/>
    <property type="project" value="InterPro"/>
</dbReference>
<dbReference type="InterPro" id="IPR037070">
    <property type="entry name" value="Formiminotransferase_C_sf"/>
</dbReference>
<dbReference type="InterPro" id="IPR022384">
    <property type="entry name" value="FormiminoTrfase_cat_dom_sf"/>
</dbReference>
<dbReference type="InterPro" id="IPR051623">
    <property type="entry name" value="FTCD"/>
</dbReference>
<dbReference type="Pfam" id="PF07837">
    <property type="entry name" value="FTCD_N"/>
    <property type="match status" value="1"/>
</dbReference>
<comment type="caution">
    <text evidence="3">The sequence shown here is derived from an EMBL/GenBank/DDBJ whole genome shotgun (WGS) entry which is preliminary data.</text>
</comment>
<dbReference type="STRING" id="1157962.A0A250WWQ9"/>
<dbReference type="InterPro" id="IPR012886">
    <property type="entry name" value="Formiminotransferase_N"/>
</dbReference>
<dbReference type="GO" id="GO:0016740">
    <property type="term" value="F:transferase activity"/>
    <property type="evidence" value="ECO:0007669"/>
    <property type="project" value="InterPro"/>
</dbReference>
<evidence type="ECO:0000313" key="3">
    <source>
        <dbReference type="EMBL" id="GAX75278.1"/>
    </source>
</evidence>
<dbReference type="InterPro" id="IPR037064">
    <property type="entry name" value="Formiminotransferase_N_sf"/>
</dbReference>
<sequence>MLKSMPLRKAFFVSIRHDFFRKIPPLVFMTNFAATTVVCSTVPHHKMALHSTIASEAGNVLAAIVYISEGRRRHVLEEILAVGRSDPRVLLLNVFEDSQYNRTGLTLTSTCPEQLQRIAVSLVQKAVELIDLREHTALHPRLGVADHVSVHPLHSVSVHPLHSGKFFTTMSTAAECAQAIGEKVAVTTNIPVYLYGHAHTQGRKLAEIRRQLGYFKPVASSSNSTHSPAVGPSVVSNDSASTTSYSSPSLWEGALPFRSLDHYPPDLGPTQVPEGLGVTTVGAVPWLINYNVPLLSASLQQAKLLSRAVSERGGGLQYVEAMALSHEGGAIEVACNLLNPQATPPEAVQSFLEQAVRQNDSKQSNSMTAGLGGVLGVQGCSSLSTMYSRDQPQSLQGIQVQKGYCTGKTVEELVELTLSSQTHF</sequence>
<dbReference type="Gene3D" id="3.30.990.10">
    <property type="entry name" value="Formiminotransferase, N-terminal subdomain"/>
    <property type="match status" value="1"/>
</dbReference>
<dbReference type="PANTHER" id="PTHR12234:SF1">
    <property type="entry name" value="FORMIMINOTRANSFERASE N-TERMINAL SUBDOMAIN-CONTAINING PROTEIN"/>
    <property type="match status" value="1"/>
</dbReference>
<dbReference type="OrthoDB" id="48036at2759"/>
<dbReference type="SUPFAM" id="SSF55116">
    <property type="entry name" value="Formiminotransferase domain of formiminotransferase-cyclodeaminase"/>
    <property type="match status" value="2"/>
</dbReference>
<name>A0A250WWQ9_9CHLO</name>
<feature type="region of interest" description="Disordered" evidence="1">
    <location>
        <begin position="218"/>
        <end position="238"/>
    </location>
</feature>
<dbReference type="AlphaFoldDB" id="A0A250WWQ9"/>
<dbReference type="Gene3D" id="3.30.70.670">
    <property type="entry name" value="Formiminotransferase, C-terminal subdomain"/>
    <property type="match status" value="1"/>
</dbReference>
<dbReference type="EMBL" id="BEGY01000011">
    <property type="protein sequence ID" value="GAX75278.1"/>
    <property type="molecule type" value="Genomic_DNA"/>
</dbReference>
<reference evidence="3 4" key="1">
    <citation type="submission" date="2017-08" db="EMBL/GenBank/DDBJ databases">
        <title>Acidophilic green algal genome provides insights into adaptation to an acidic environment.</title>
        <authorList>
            <person name="Hirooka S."/>
            <person name="Hirose Y."/>
            <person name="Kanesaki Y."/>
            <person name="Higuchi S."/>
            <person name="Fujiwara T."/>
            <person name="Onuma R."/>
            <person name="Era A."/>
            <person name="Ohbayashi R."/>
            <person name="Uzuka A."/>
            <person name="Nozaki H."/>
            <person name="Yoshikawa H."/>
            <person name="Miyagishima S.Y."/>
        </authorList>
    </citation>
    <scope>NUCLEOTIDE SEQUENCE [LARGE SCALE GENOMIC DNA]</scope>
    <source>
        <strain evidence="3 4">NIES-2499</strain>
    </source>
</reference>
<protein>
    <recommendedName>
        <fullName evidence="2">Formiminotransferase N-terminal subdomain domain-containing protein</fullName>
    </recommendedName>
</protein>
<gene>
    <name evidence="3" type="ORF">CEUSTIGMA_g2723.t1</name>
</gene>
<feature type="domain" description="Formiminotransferase N-terminal subdomain" evidence="2">
    <location>
        <begin position="59"/>
        <end position="285"/>
    </location>
</feature>
<keyword evidence="4" id="KW-1185">Reference proteome</keyword>
<evidence type="ECO:0000313" key="4">
    <source>
        <dbReference type="Proteomes" id="UP000232323"/>
    </source>
</evidence>
<dbReference type="PANTHER" id="PTHR12234">
    <property type="entry name" value="FORMIMINOTRANSFERASE-CYCLODEAMINASE"/>
    <property type="match status" value="1"/>
</dbReference>
<organism evidence="3 4">
    <name type="scientific">Chlamydomonas eustigma</name>
    <dbReference type="NCBI Taxonomy" id="1157962"/>
    <lineage>
        <taxon>Eukaryota</taxon>
        <taxon>Viridiplantae</taxon>
        <taxon>Chlorophyta</taxon>
        <taxon>core chlorophytes</taxon>
        <taxon>Chlorophyceae</taxon>
        <taxon>CS clade</taxon>
        <taxon>Chlamydomonadales</taxon>
        <taxon>Chlamydomonadaceae</taxon>
        <taxon>Chlamydomonas</taxon>
    </lineage>
</organism>
<proteinExistence type="predicted"/>